<evidence type="ECO:0000256" key="2">
    <source>
        <dbReference type="ARBA" id="ARBA00022448"/>
    </source>
</evidence>
<dbReference type="GO" id="GO:0042301">
    <property type="term" value="F:phosphate ion binding"/>
    <property type="evidence" value="ECO:0007669"/>
    <property type="project" value="UniProtKB-UniRule"/>
</dbReference>
<evidence type="ECO:0000256" key="4">
    <source>
        <dbReference type="RuleBase" id="RU367119"/>
    </source>
</evidence>
<gene>
    <name evidence="6" type="primary">pstS</name>
    <name evidence="6" type="ORF">K239x_05260</name>
</gene>
<evidence type="ECO:0000256" key="1">
    <source>
        <dbReference type="ARBA" id="ARBA00008725"/>
    </source>
</evidence>
<proteinExistence type="inferred from homology"/>
<dbReference type="InterPro" id="IPR050811">
    <property type="entry name" value="Phosphate_ABC_transporter"/>
</dbReference>
<accession>A0A517NN80</accession>
<evidence type="ECO:0000259" key="5">
    <source>
        <dbReference type="Pfam" id="PF12849"/>
    </source>
</evidence>
<keyword evidence="3" id="KW-0732">Signal</keyword>
<keyword evidence="4" id="KW-0592">Phosphate transport</keyword>
<evidence type="ECO:0000313" key="7">
    <source>
        <dbReference type="Proteomes" id="UP000319817"/>
    </source>
</evidence>
<dbReference type="SUPFAM" id="SSF53850">
    <property type="entry name" value="Periplasmic binding protein-like II"/>
    <property type="match status" value="1"/>
</dbReference>
<keyword evidence="2 4" id="KW-0813">Transport</keyword>
<comment type="similarity">
    <text evidence="1 4">Belongs to the PstS family.</text>
</comment>
<dbReference type="PANTHER" id="PTHR30570">
    <property type="entry name" value="PERIPLASMIC PHOSPHATE BINDING COMPONENT OF PHOSPHATE ABC TRANSPORTER"/>
    <property type="match status" value="1"/>
</dbReference>
<evidence type="ECO:0000256" key="3">
    <source>
        <dbReference type="ARBA" id="ARBA00022729"/>
    </source>
</evidence>
<sequence length="364" mass="39612">MLRAMPNTTPGFRTFLLAAALLTATTGCDSTQTADSTTDAQDDSASELTQIQGEVAIDGSSTVAPISEAAAEQFEKKFGNVKVTVATSGTGGGFKRFTRGETDISDASRPIKDSEFKACKENGVSFVELPIAYDGLSIVINKDNDFVDKLTIEQLKKIFLTEGGAKTWKDVDASWPDTTIKIYAPGTDSGTFDYFFGDVVAKDEENEHPRDDMSVSEDDNTLVTGVAGEKGAIGFFGASYYFANKDKIKAVPIVNPLNSEAVSPTAETIESGAYAPFSRPLFIYIKADSMKRAEMKQFVKFYLENAASLAKAVDYVPLPADIYETVQNHFDDRMTGTHYLTPNMEKQIGPLKEIYTADNLVDIE</sequence>
<dbReference type="AlphaFoldDB" id="A0A517NN80"/>
<dbReference type="PROSITE" id="PS51257">
    <property type="entry name" value="PROKAR_LIPOPROTEIN"/>
    <property type="match status" value="1"/>
</dbReference>
<dbReference type="PANTHER" id="PTHR30570:SF1">
    <property type="entry name" value="PHOSPHATE-BINDING PROTEIN PSTS"/>
    <property type="match status" value="1"/>
</dbReference>
<dbReference type="InterPro" id="IPR011862">
    <property type="entry name" value="Phos-bd"/>
</dbReference>
<reference evidence="6 7" key="1">
    <citation type="submission" date="2019-02" db="EMBL/GenBank/DDBJ databases">
        <title>Deep-cultivation of Planctomycetes and their phenomic and genomic characterization uncovers novel biology.</title>
        <authorList>
            <person name="Wiegand S."/>
            <person name="Jogler M."/>
            <person name="Boedeker C."/>
            <person name="Pinto D."/>
            <person name="Vollmers J."/>
            <person name="Rivas-Marin E."/>
            <person name="Kohn T."/>
            <person name="Peeters S.H."/>
            <person name="Heuer A."/>
            <person name="Rast P."/>
            <person name="Oberbeckmann S."/>
            <person name="Bunk B."/>
            <person name="Jeske O."/>
            <person name="Meyerdierks A."/>
            <person name="Storesund J.E."/>
            <person name="Kallscheuer N."/>
            <person name="Luecker S."/>
            <person name="Lage O.M."/>
            <person name="Pohl T."/>
            <person name="Merkel B.J."/>
            <person name="Hornburger P."/>
            <person name="Mueller R.-W."/>
            <person name="Bruemmer F."/>
            <person name="Labrenz M."/>
            <person name="Spormann A.M."/>
            <person name="Op den Camp H."/>
            <person name="Overmann J."/>
            <person name="Amann R."/>
            <person name="Jetten M.S.M."/>
            <person name="Mascher T."/>
            <person name="Medema M.H."/>
            <person name="Devos D.P."/>
            <person name="Kaster A.-K."/>
            <person name="Ovreas L."/>
            <person name="Rohde M."/>
            <person name="Galperin M.Y."/>
            <person name="Jogler C."/>
        </authorList>
    </citation>
    <scope>NUCLEOTIDE SEQUENCE [LARGE SCALE GENOMIC DNA]</scope>
    <source>
        <strain evidence="6 7">K23_9</strain>
    </source>
</reference>
<organism evidence="6 7">
    <name type="scientific">Stieleria marina</name>
    <dbReference type="NCBI Taxonomy" id="1930275"/>
    <lineage>
        <taxon>Bacteria</taxon>
        <taxon>Pseudomonadati</taxon>
        <taxon>Planctomycetota</taxon>
        <taxon>Planctomycetia</taxon>
        <taxon>Pirellulales</taxon>
        <taxon>Pirellulaceae</taxon>
        <taxon>Stieleria</taxon>
    </lineage>
</organism>
<comment type="function">
    <text evidence="4">Involved in the system for phosphate transport across the cytoplasmic membrane.</text>
</comment>
<protein>
    <recommendedName>
        <fullName evidence="4">Phosphate-binding protein</fullName>
    </recommendedName>
</protein>
<evidence type="ECO:0000313" key="6">
    <source>
        <dbReference type="EMBL" id="QDT08586.1"/>
    </source>
</evidence>
<dbReference type="CDD" id="cd13654">
    <property type="entry name" value="PBP2_phosphate_like_2"/>
    <property type="match status" value="1"/>
</dbReference>
<feature type="domain" description="PBP" evidence="5">
    <location>
        <begin position="47"/>
        <end position="303"/>
    </location>
</feature>
<dbReference type="NCBIfam" id="TIGR02136">
    <property type="entry name" value="ptsS_2"/>
    <property type="match status" value="1"/>
</dbReference>
<dbReference type="FunFam" id="3.40.190.10:FF:000055">
    <property type="entry name" value="Phosphate ABC transporter, phosphate-binding protein"/>
    <property type="match status" value="1"/>
</dbReference>
<dbReference type="EMBL" id="CP036526">
    <property type="protein sequence ID" value="QDT08586.1"/>
    <property type="molecule type" value="Genomic_DNA"/>
</dbReference>
<keyword evidence="7" id="KW-1185">Reference proteome</keyword>
<dbReference type="Gene3D" id="3.40.190.10">
    <property type="entry name" value="Periplasmic binding protein-like II"/>
    <property type="match status" value="2"/>
</dbReference>
<dbReference type="GO" id="GO:0006817">
    <property type="term" value="P:phosphate ion transport"/>
    <property type="evidence" value="ECO:0007669"/>
    <property type="project" value="UniProtKB-UniRule"/>
</dbReference>
<dbReference type="Proteomes" id="UP000319817">
    <property type="component" value="Chromosome"/>
</dbReference>
<name>A0A517NN80_9BACT</name>
<dbReference type="InterPro" id="IPR024370">
    <property type="entry name" value="PBP_domain"/>
</dbReference>
<dbReference type="Pfam" id="PF12849">
    <property type="entry name" value="PBP_like_2"/>
    <property type="match status" value="1"/>
</dbReference>